<sequence>MSLPQPPPEATYIFRGHAAQIHSTQFIRGNTRLVTGDAEGWIVVWGLASRRSTAVWRAHKAAILGVAEWGSDRLITHGKDNKLIVWKFSEEDEASLSATLPVEDPMTPRKQPWLLYVLDVNSLNFCSFGHCIAKQLPGPISTETTPSPNQDELLIAVPNTMSSEAVDIFHLPSQKRLITVPGDKATNTGMVMSVAILYVSSRLTLVVGYESGHTMVVQDNPVIGWCRLYLAQPHSQPILSLGVTLNMASYITSGADGIIAKHPLSSLSPPLAQPVQPQPGPTPQKVPVKNPSLLSGMFAQYPSTPSAKPPKPPVKPEVVTKPLKVVQTKHSGQQSLRIRSDGRIFATAGWDTKVRVYSVASMKELAVLKWHKDGCFAVAFAEVINVQEDKEGADEGKLEGGKPDAESLEGGETAMTAPSRRVGLAVSAKEKRIQQATQTHWVAAGSKDGKVSLWEIY</sequence>
<dbReference type="Pfam" id="PF00400">
    <property type="entry name" value="WD40"/>
    <property type="match status" value="1"/>
</dbReference>
<evidence type="ECO:0000256" key="2">
    <source>
        <dbReference type="ARBA" id="ARBA00022737"/>
    </source>
</evidence>
<dbReference type="PROSITE" id="PS50082">
    <property type="entry name" value="WD_REPEATS_2"/>
    <property type="match status" value="2"/>
</dbReference>
<feature type="repeat" description="WD" evidence="7">
    <location>
        <begin position="442"/>
        <end position="457"/>
    </location>
</feature>
<gene>
    <name evidence="9" type="primary">ASA1</name>
    <name evidence="9" type="ORF">VC83_06818</name>
</gene>
<comment type="function">
    <text evidence="3">Component of the ASTRA complex involved in chromatin remodeling.</text>
</comment>
<dbReference type="EMBL" id="KV441404">
    <property type="protein sequence ID" value="OAF56438.1"/>
    <property type="molecule type" value="Genomic_DNA"/>
</dbReference>
<dbReference type="RefSeq" id="XP_024321732.1">
    <property type="nucleotide sequence ID" value="XM_024470406.1"/>
</dbReference>
<dbReference type="GeneID" id="36289873"/>
<comment type="subunit">
    <text evidence="5">Component of the ASTRA chromatin remodeling machinery complex.</text>
</comment>
<evidence type="ECO:0000256" key="8">
    <source>
        <dbReference type="SAM" id="MobiDB-lite"/>
    </source>
</evidence>
<feature type="compositionally biased region" description="Basic and acidic residues" evidence="8">
    <location>
        <begin position="391"/>
        <end position="405"/>
    </location>
</feature>
<dbReference type="Proteomes" id="UP000077154">
    <property type="component" value="Unassembled WGS sequence"/>
</dbReference>
<dbReference type="Gene3D" id="2.130.10.10">
    <property type="entry name" value="YVTN repeat-like/Quinoprotein amine dehydrogenase"/>
    <property type="match status" value="2"/>
</dbReference>
<evidence type="ECO:0000256" key="4">
    <source>
        <dbReference type="ARBA" id="ARBA00037931"/>
    </source>
</evidence>
<accession>A0A177A2P8</accession>
<feature type="region of interest" description="Disordered" evidence="8">
    <location>
        <begin position="391"/>
        <end position="413"/>
    </location>
</feature>
<dbReference type="AlphaFoldDB" id="A0A177A2P8"/>
<keyword evidence="1 7" id="KW-0853">WD repeat</keyword>
<evidence type="ECO:0000256" key="6">
    <source>
        <dbReference type="ARBA" id="ARBA00040563"/>
    </source>
</evidence>
<dbReference type="VEuPathDB" id="FungiDB:GMDG_04294"/>
<dbReference type="eggNOG" id="KOG0322">
    <property type="taxonomic scope" value="Eukaryota"/>
</dbReference>
<dbReference type="OrthoDB" id="7668193at2759"/>
<dbReference type="InterPro" id="IPR036322">
    <property type="entry name" value="WD40_repeat_dom_sf"/>
</dbReference>
<dbReference type="InterPro" id="IPR019775">
    <property type="entry name" value="WD40_repeat_CS"/>
</dbReference>
<dbReference type="InterPro" id="IPR015943">
    <property type="entry name" value="WD40/YVTN_repeat-like_dom_sf"/>
</dbReference>
<protein>
    <recommendedName>
        <fullName evidence="6">ASTRA-associated protein 1</fullName>
    </recommendedName>
</protein>
<evidence type="ECO:0000256" key="1">
    <source>
        <dbReference type="ARBA" id="ARBA00022574"/>
    </source>
</evidence>
<evidence type="ECO:0000313" key="9">
    <source>
        <dbReference type="EMBL" id="OAF56438.1"/>
    </source>
</evidence>
<evidence type="ECO:0000256" key="3">
    <source>
        <dbReference type="ARBA" id="ARBA00037338"/>
    </source>
</evidence>
<evidence type="ECO:0000256" key="7">
    <source>
        <dbReference type="PROSITE-ProRule" id="PRU00221"/>
    </source>
</evidence>
<dbReference type="SMART" id="SM00320">
    <property type="entry name" value="WD40"/>
    <property type="match status" value="4"/>
</dbReference>
<dbReference type="PANTHER" id="PTHR19854">
    <property type="entry name" value="TRANSDUCIN BETA-LIKE 3"/>
    <property type="match status" value="1"/>
</dbReference>
<dbReference type="SUPFAM" id="SSF50978">
    <property type="entry name" value="WD40 repeat-like"/>
    <property type="match status" value="1"/>
</dbReference>
<feature type="repeat" description="WD" evidence="7">
    <location>
        <begin position="14"/>
        <end position="55"/>
    </location>
</feature>
<evidence type="ECO:0000256" key="5">
    <source>
        <dbReference type="ARBA" id="ARBA00038749"/>
    </source>
</evidence>
<dbReference type="InterPro" id="IPR001680">
    <property type="entry name" value="WD40_rpt"/>
</dbReference>
<comment type="similarity">
    <text evidence="4">Belongs to the WD repeat ASA1 family.</text>
</comment>
<dbReference type="PANTHER" id="PTHR19854:SF1">
    <property type="entry name" value="GUANINE NUCLEOTIDE-BINDING PROTEIN SUBUNIT BETA-LIKE PROTEIN 1"/>
    <property type="match status" value="1"/>
</dbReference>
<organism evidence="9">
    <name type="scientific">Pseudogymnoascus destructans</name>
    <dbReference type="NCBI Taxonomy" id="655981"/>
    <lineage>
        <taxon>Eukaryota</taxon>
        <taxon>Fungi</taxon>
        <taxon>Dikarya</taxon>
        <taxon>Ascomycota</taxon>
        <taxon>Pezizomycotina</taxon>
        <taxon>Leotiomycetes</taxon>
        <taxon>Thelebolales</taxon>
        <taxon>Thelebolaceae</taxon>
        <taxon>Pseudogymnoascus</taxon>
    </lineage>
</organism>
<reference evidence="9" key="1">
    <citation type="submission" date="2016-03" db="EMBL/GenBank/DDBJ databases">
        <title>Updated assembly of Pseudogymnoascus destructans, the fungus causing white-nose syndrome of bats.</title>
        <authorList>
            <person name="Palmer J.M."/>
            <person name="Drees K.P."/>
            <person name="Foster J.T."/>
            <person name="Lindner D.L."/>
        </authorList>
    </citation>
    <scope>NUCLEOTIDE SEQUENCE [LARGE SCALE GENOMIC DNA]</scope>
    <source>
        <strain evidence="9">20631-21</strain>
    </source>
</reference>
<keyword evidence="2" id="KW-0677">Repeat</keyword>
<name>A0A177A2P8_9PEZI</name>
<dbReference type="PROSITE" id="PS00678">
    <property type="entry name" value="WD_REPEATS_1"/>
    <property type="match status" value="1"/>
</dbReference>
<proteinExistence type="inferred from homology"/>